<dbReference type="PROSITE" id="PS51192">
    <property type="entry name" value="HELICASE_ATP_BIND_1"/>
    <property type="match status" value="1"/>
</dbReference>
<dbReference type="InterPro" id="IPR011545">
    <property type="entry name" value="DEAD/DEAH_box_helicase_dom"/>
</dbReference>
<dbReference type="GO" id="GO:0005737">
    <property type="term" value="C:cytoplasm"/>
    <property type="evidence" value="ECO:0007669"/>
    <property type="project" value="TreeGrafter"/>
</dbReference>
<evidence type="ECO:0000313" key="3">
    <source>
        <dbReference type="EMBL" id="KAK3027515.1"/>
    </source>
</evidence>
<dbReference type="SUPFAM" id="SSF52540">
    <property type="entry name" value="P-loop containing nucleoside triphosphate hydrolases"/>
    <property type="match status" value="1"/>
</dbReference>
<feature type="region of interest" description="Disordered" evidence="1">
    <location>
        <begin position="1"/>
        <end position="59"/>
    </location>
</feature>
<keyword evidence="4" id="KW-1185">Reference proteome</keyword>
<organism evidence="3 4">
    <name type="scientific">Escallonia herrerae</name>
    <dbReference type="NCBI Taxonomy" id="1293975"/>
    <lineage>
        <taxon>Eukaryota</taxon>
        <taxon>Viridiplantae</taxon>
        <taxon>Streptophyta</taxon>
        <taxon>Embryophyta</taxon>
        <taxon>Tracheophyta</taxon>
        <taxon>Spermatophyta</taxon>
        <taxon>Magnoliopsida</taxon>
        <taxon>eudicotyledons</taxon>
        <taxon>Gunneridae</taxon>
        <taxon>Pentapetalae</taxon>
        <taxon>asterids</taxon>
        <taxon>campanulids</taxon>
        <taxon>Escalloniales</taxon>
        <taxon>Escalloniaceae</taxon>
        <taxon>Escallonia</taxon>
    </lineage>
</organism>
<evidence type="ECO:0000256" key="1">
    <source>
        <dbReference type="SAM" id="MobiDB-lite"/>
    </source>
</evidence>
<feature type="compositionally biased region" description="Polar residues" evidence="1">
    <location>
        <begin position="39"/>
        <end position="57"/>
    </location>
</feature>
<dbReference type="PANTHER" id="PTHR14074">
    <property type="entry name" value="HELICASE WITH DEATH DOMAIN-RELATED"/>
    <property type="match status" value="1"/>
</dbReference>
<name>A0AA88WTX7_9ASTE</name>
<dbReference type="PANTHER" id="PTHR14074:SF16">
    <property type="entry name" value="ANTIVIRAL INNATE IMMUNE RESPONSE RECEPTOR RIG-I"/>
    <property type="match status" value="1"/>
</dbReference>
<dbReference type="Pfam" id="PF00270">
    <property type="entry name" value="DEAD"/>
    <property type="match status" value="1"/>
</dbReference>
<sequence>MHSPHIPLINPLKRKRSNTREVSDDAVVDQINNPKAIAENQSMDVDDQPSSSPTPHQAFQPREKVMLQFEVIKVNTDLEVGEYYGAKGVDEWDAKSWEKEISEHDVLVMTPQILLDALRKAFLSFEMIYFLILDECHRASGNHPYTRIMTEFYHKSRNKPKVFGMTASPVIRKGVSSVEDCEEQISELEGILDSQIYTVENRTELEQFIPSAKEIYKFYDPKVSLNLELKTKVQSLWSKVNIPKHARTYVQLGVDEYTVT</sequence>
<reference evidence="3" key="1">
    <citation type="submission" date="2022-12" db="EMBL/GenBank/DDBJ databases">
        <title>Draft genome assemblies for two species of Escallonia (Escalloniales).</title>
        <authorList>
            <person name="Chanderbali A."/>
            <person name="Dervinis C."/>
            <person name="Anghel I."/>
            <person name="Soltis D."/>
            <person name="Soltis P."/>
            <person name="Zapata F."/>
        </authorList>
    </citation>
    <scope>NUCLEOTIDE SEQUENCE</scope>
    <source>
        <strain evidence="3">UCBG64.0493</strain>
        <tissue evidence="3">Leaf</tissue>
    </source>
</reference>
<comment type="caution">
    <text evidence="3">The sequence shown here is derived from an EMBL/GenBank/DDBJ whole genome shotgun (WGS) entry which is preliminary data.</text>
</comment>
<dbReference type="Gene3D" id="3.40.50.300">
    <property type="entry name" value="P-loop containing nucleotide triphosphate hydrolases"/>
    <property type="match status" value="1"/>
</dbReference>
<accession>A0AA88WTX7</accession>
<dbReference type="EMBL" id="JAVXUP010000456">
    <property type="protein sequence ID" value="KAK3027515.1"/>
    <property type="molecule type" value="Genomic_DNA"/>
</dbReference>
<dbReference type="GO" id="GO:0003676">
    <property type="term" value="F:nucleic acid binding"/>
    <property type="evidence" value="ECO:0007669"/>
    <property type="project" value="InterPro"/>
</dbReference>
<evidence type="ECO:0000259" key="2">
    <source>
        <dbReference type="PROSITE" id="PS51192"/>
    </source>
</evidence>
<protein>
    <recommendedName>
        <fullName evidence="2">Helicase ATP-binding domain-containing protein</fullName>
    </recommendedName>
</protein>
<proteinExistence type="predicted"/>
<evidence type="ECO:0000313" key="4">
    <source>
        <dbReference type="Proteomes" id="UP001188597"/>
    </source>
</evidence>
<feature type="domain" description="Helicase ATP-binding" evidence="2">
    <location>
        <begin position="61"/>
        <end position="187"/>
    </location>
</feature>
<dbReference type="InterPro" id="IPR051363">
    <property type="entry name" value="RLR_Helicase"/>
</dbReference>
<dbReference type="AlphaFoldDB" id="A0AA88WTX7"/>
<dbReference type="InterPro" id="IPR027417">
    <property type="entry name" value="P-loop_NTPase"/>
</dbReference>
<dbReference type="InterPro" id="IPR014001">
    <property type="entry name" value="Helicase_ATP-bd"/>
</dbReference>
<dbReference type="Proteomes" id="UP001188597">
    <property type="component" value="Unassembled WGS sequence"/>
</dbReference>
<dbReference type="GO" id="GO:0005524">
    <property type="term" value="F:ATP binding"/>
    <property type="evidence" value="ECO:0007669"/>
    <property type="project" value="InterPro"/>
</dbReference>
<gene>
    <name evidence="3" type="ORF">RJ639_040230</name>
</gene>